<dbReference type="WBParaSite" id="RSKR_0000428700.1">
    <property type="protein sequence ID" value="RSKR_0000428700.1"/>
    <property type="gene ID" value="RSKR_0000428700"/>
</dbReference>
<organism evidence="1 2">
    <name type="scientific">Rhabditophanes sp. KR3021</name>
    <dbReference type="NCBI Taxonomy" id="114890"/>
    <lineage>
        <taxon>Eukaryota</taxon>
        <taxon>Metazoa</taxon>
        <taxon>Ecdysozoa</taxon>
        <taxon>Nematoda</taxon>
        <taxon>Chromadorea</taxon>
        <taxon>Rhabditida</taxon>
        <taxon>Tylenchina</taxon>
        <taxon>Panagrolaimomorpha</taxon>
        <taxon>Strongyloidoidea</taxon>
        <taxon>Alloionematidae</taxon>
        <taxon>Rhabditophanes</taxon>
    </lineage>
</organism>
<evidence type="ECO:0000313" key="1">
    <source>
        <dbReference type="Proteomes" id="UP000095286"/>
    </source>
</evidence>
<evidence type="ECO:0000313" key="2">
    <source>
        <dbReference type="WBParaSite" id="RSKR_0000428700.1"/>
    </source>
</evidence>
<proteinExistence type="predicted"/>
<reference evidence="2" key="1">
    <citation type="submission" date="2016-11" db="UniProtKB">
        <authorList>
            <consortium name="WormBaseParasite"/>
        </authorList>
    </citation>
    <scope>IDENTIFICATION</scope>
    <source>
        <strain evidence="2">KR3021</strain>
    </source>
</reference>
<accession>A0AC35TUD8</accession>
<dbReference type="Proteomes" id="UP000095286">
    <property type="component" value="Unplaced"/>
</dbReference>
<sequence>MENQERKRKHSKRPTPAQIDGYLQELPSSKVYQKSFMHRKEITHVISTTTDFIISGSVDGVLKFWKKRHHEGVEFVKGFQAHLGPFADIKANDDGTLLVTISAEDKSAKIFDVTNFDMIHIIEFDYVPSSLCWVHKSKDAIKAFAVSSAECGTIKIYDCHQGETPIKVLDRLHRGNNAKMCYSSETNVIVSIDDTGVLAYSYGYSQDFEYPEDVAFKSMFDTDLLIHMKTKAKPLGIACSRNGKYFATFDGSSILRVFKMRTGKVICTIDESLDKYSKEEKAENNYGINSMDWTRKKAIEKDTLIEANKKGSHFKMVFDVTGNILVYPTLGTNEMLRIISVDICQAVPHNENLMQGVAVVRSDTIDFRAAAQAAFKPDPLIICSAIGNNRLYLFTNSEPSSNYEEGTSNRDIINEKPTKEEVKNAVADGKETLSKELKNKAVIHTTKGDIHLTLFPNECPKSVENFCTHARRGYYNNHSFHRIIKNFMIQTGDPSGKGTGGESIWKQDFEDEFHPTLLFDKPYKLAMANAGPNSNGSQFFITVCPADWLDGKNTLFGEVTDGFGVVNALNKVEAHAKTGRPVEAVNIVSISLQ</sequence>
<name>A0AC35TUD8_9BILA</name>
<protein>
    <submittedName>
        <fullName evidence="2">PPIase cyclophilin-type domain-containing protein</fullName>
    </submittedName>
</protein>